<organism evidence="2 3">
    <name type="scientific">Serpentinimonas maccroryi</name>
    <dbReference type="NCBI Taxonomy" id="1458426"/>
    <lineage>
        <taxon>Bacteria</taxon>
        <taxon>Pseudomonadati</taxon>
        <taxon>Pseudomonadota</taxon>
        <taxon>Betaproteobacteria</taxon>
        <taxon>Burkholderiales</taxon>
        <taxon>Comamonadaceae</taxon>
        <taxon>Serpentinimonas</taxon>
    </lineage>
</organism>
<evidence type="ECO:0000313" key="3">
    <source>
        <dbReference type="Proteomes" id="UP000066014"/>
    </source>
</evidence>
<dbReference type="KEGG" id="cbab:SMCB_1855"/>
<accession>A0A060NX01</accession>
<dbReference type="STRING" id="1458426.SMCB_1855"/>
<dbReference type="Gene3D" id="3.10.450.50">
    <property type="match status" value="1"/>
</dbReference>
<reference evidence="2 3" key="1">
    <citation type="journal article" date="2014" name="Nat. Commun.">
        <title>Physiological and genomic features of highly alkaliphilic hydrogen-utilizing Betaproteobacteria from a continental serpentinizing site.</title>
        <authorList>
            <person name="Suzuki S."/>
            <person name="Kuenen J.G."/>
            <person name="Schipper K."/>
            <person name="van der Velde S."/>
            <person name="Ishii S."/>
            <person name="Wu A."/>
            <person name="Sorokin D.Y."/>
            <person name="Tenney A."/>
            <person name="Meng X.Y."/>
            <person name="Morrill P.L."/>
            <person name="Kamagata Y."/>
            <person name="Muyzer G."/>
            <person name="Nealson K.H."/>
        </authorList>
    </citation>
    <scope>NUCLEOTIDE SEQUENCE [LARGE SCALE GENOMIC DNA]</scope>
    <source>
        <strain evidence="2 3">B1</strain>
    </source>
</reference>
<dbReference type="HOGENOM" id="CLU_122429_1_0_4"/>
<gene>
    <name evidence="2" type="ORF">SMCB_1855</name>
</gene>
<keyword evidence="3" id="KW-1185">Reference proteome</keyword>
<evidence type="ECO:0000313" key="2">
    <source>
        <dbReference type="EMBL" id="BAO84083.1"/>
    </source>
</evidence>
<dbReference type="Proteomes" id="UP000066014">
    <property type="component" value="Chromosome"/>
</dbReference>
<feature type="domain" description="SnoaL-like" evidence="1">
    <location>
        <begin position="24"/>
        <end position="118"/>
    </location>
</feature>
<evidence type="ECO:0000259" key="1">
    <source>
        <dbReference type="Pfam" id="PF12680"/>
    </source>
</evidence>
<dbReference type="InterPro" id="IPR037401">
    <property type="entry name" value="SnoaL-like"/>
</dbReference>
<proteinExistence type="predicted"/>
<sequence length="159" mass="17920">MVLPPHPAPTMNPHDHAVAELVLFYEQLSPASLGQLGRHYAPDARFKDPFHEVQGVPAIEAIFTQMFARLQQPRFVVGTCVVQGEQAFLLWDFEFRFAARGQAASAGALQTIRGCSHLLLGPDSRVRLHRDYWDAAEELYEKLPLLGTLMRWLKRRAGA</sequence>
<dbReference type="AlphaFoldDB" id="A0A060NX01"/>
<protein>
    <recommendedName>
        <fullName evidence="1">SnoaL-like domain-containing protein</fullName>
    </recommendedName>
</protein>
<dbReference type="EMBL" id="AP014569">
    <property type="protein sequence ID" value="BAO84083.1"/>
    <property type="molecule type" value="Genomic_DNA"/>
</dbReference>
<name>A0A060NX01_9BURK</name>
<dbReference type="Pfam" id="PF12680">
    <property type="entry name" value="SnoaL_2"/>
    <property type="match status" value="1"/>
</dbReference>
<dbReference type="InterPro" id="IPR032710">
    <property type="entry name" value="NTF2-like_dom_sf"/>
</dbReference>
<dbReference type="SUPFAM" id="SSF54427">
    <property type="entry name" value="NTF2-like"/>
    <property type="match status" value="1"/>
</dbReference>